<evidence type="ECO:0000259" key="12">
    <source>
        <dbReference type="Pfam" id="PF02770"/>
    </source>
</evidence>
<dbReference type="Gene3D" id="1.10.540.10">
    <property type="entry name" value="Acyl-CoA dehydrogenase/oxidase, N-terminal domain"/>
    <property type="match status" value="1"/>
</dbReference>
<dbReference type="EC" id="1.3.99.41" evidence="8"/>
<organism evidence="15 16">
    <name type="scientific">Novosphingobium aerophilum</name>
    <dbReference type="NCBI Taxonomy" id="2839843"/>
    <lineage>
        <taxon>Bacteria</taxon>
        <taxon>Pseudomonadati</taxon>
        <taxon>Pseudomonadota</taxon>
        <taxon>Alphaproteobacteria</taxon>
        <taxon>Sphingomonadales</taxon>
        <taxon>Sphingomonadaceae</taxon>
        <taxon>Novosphingobium</taxon>
    </lineage>
</organism>
<evidence type="ECO:0000256" key="2">
    <source>
        <dbReference type="ARBA" id="ARBA00009347"/>
    </source>
</evidence>
<dbReference type="InterPro" id="IPR052166">
    <property type="entry name" value="Diverse_Acyl-CoA_DH"/>
</dbReference>
<comment type="caution">
    <text evidence="15">The sequence shown here is derived from an EMBL/GenBank/DDBJ whole genome shotgun (WGS) entry which is preliminary data.</text>
</comment>
<reference evidence="15 16" key="1">
    <citation type="submission" date="2020-08" db="EMBL/GenBank/DDBJ databases">
        <title>The genome sequence of Novosphingobium flavum 4Y4.</title>
        <authorList>
            <person name="Liu Y."/>
        </authorList>
    </citation>
    <scope>NUCLEOTIDE SEQUENCE [LARGE SCALE GENOMIC DNA]</scope>
    <source>
        <strain evidence="15 16">4Y4</strain>
    </source>
</reference>
<evidence type="ECO:0000256" key="4">
    <source>
        <dbReference type="ARBA" id="ARBA00022827"/>
    </source>
</evidence>
<dbReference type="Gene3D" id="1.20.140.10">
    <property type="entry name" value="Butyryl-CoA Dehydrogenase, subunit A, domain 3"/>
    <property type="match status" value="1"/>
</dbReference>
<dbReference type="InterPro" id="IPR025878">
    <property type="entry name" value="Acyl-CoA_dh-like_C_dom"/>
</dbReference>
<dbReference type="InterPro" id="IPR046373">
    <property type="entry name" value="Acyl-CoA_Oxase/DH_mid-dom_sf"/>
</dbReference>
<evidence type="ECO:0000259" key="14">
    <source>
        <dbReference type="Pfam" id="PF12806"/>
    </source>
</evidence>
<dbReference type="InterPro" id="IPR037069">
    <property type="entry name" value="AcylCoA_DH/ox_N_sf"/>
</dbReference>
<feature type="domain" description="Acyl-CoA dehydrogenase/oxidase N-terminal" evidence="13">
    <location>
        <begin position="80"/>
        <end position="158"/>
    </location>
</feature>
<dbReference type="FunFam" id="2.40.110.10:FF:000031">
    <property type="entry name" value="Acyl-CoA dehydrogenase, putative"/>
    <property type="match status" value="1"/>
</dbReference>
<feature type="domain" description="Acetyl-CoA dehydrogenase-like C-terminal" evidence="14">
    <location>
        <begin position="468"/>
        <end position="593"/>
    </location>
</feature>
<comment type="similarity">
    <text evidence="2 10">Belongs to the acyl-CoA dehydrogenase family.</text>
</comment>
<evidence type="ECO:0000256" key="6">
    <source>
        <dbReference type="ARBA" id="ARBA00051388"/>
    </source>
</evidence>
<dbReference type="InterPro" id="IPR009100">
    <property type="entry name" value="AcylCoA_DH/oxidase_NM_dom_sf"/>
</dbReference>
<dbReference type="SUPFAM" id="SSF56645">
    <property type="entry name" value="Acyl-CoA dehydrogenase NM domain-like"/>
    <property type="match status" value="1"/>
</dbReference>
<dbReference type="EMBL" id="JACLAU010000014">
    <property type="protein sequence ID" value="MBC2652102.1"/>
    <property type="molecule type" value="Genomic_DNA"/>
</dbReference>
<dbReference type="RefSeq" id="WP_185683515.1">
    <property type="nucleotide sequence ID" value="NZ_JACLAU010000014.1"/>
</dbReference>
<evidence type="ECO:0000256" key="3">
    <source>
        <dbReference type="ARBA" id="ARBA00022630"/>
    </source>
</evidence>
<keyword evidence="3 10" id="KW-0285">Flavoprotein</keyword>
<sequence>MPTYKAPARDARFIINEVLRIEQYADLPGFDAATPDLVETVLDEAGKFAAEVWAPLNLPGDQEGCTRHPDGSVTAPTGFKDAYQQYVEAGWGTLGMPAEFGGQGLPHVLGFAVEEFLCAANQSLAMYPGLTSGAVSALLTKGSAEQQALYLPKMVSGEWTGTMNLTEPQCGTDLGLIRTRAVPQMDGSYAITGTKIFISAGEHDLSENIIHLVLAKTPDAPDSTKGISLFVVPKILVNPDGSLGARNAVSCGSIEHKMGIHGNATCVMNYDGATGYMVGEENKGLAAMFIMMNAARLGVGIQGVAQADVAYQNGVSYAAERRQGRALTGPAEPGEKADPLFVHPDVRRMLMDAKAFTEGARALALWCGLLVDLSHLAATEEERQAADDLLGLLTPVIKGYGTDKGYDVATAMQQIWGGHGYIAENGMEQFVRDARIAMIYEGANGVQAMDLVGRKLPAHMGRAIQTFFAVVDRECSDARGDNRLADVAAKLEKANGELKAATMWFMQNGMANPNNAGAGAHHYMHIMGIVSLGLMWLRMARTAAAALDAGSGDAAYYQAKLTTARFFAERYAPDAGALRRKIEGGAEAVMALPLEAFATA</sequence>
<dbReference type="Pfam" id="PF02771">
    <property type="entry name" value="Acyl-CoA_dh_N"/>
    <property type="match status" value="1"/>
</dbReference>
<dbReference type="InterPro" id="IPR013786">
    <property type="entry name" value="AcylCoA_DH/ox_N"/>
</dbReference>
<evidence type="ECO:0000256" key="7">
    <source>
        <dbReference type="ARBA" id="ARBA00058683"/>
    </source>
</evidence>
<dbReference type="GO" id="GO:0016627">
    <property type="term" value="F:oxidoreductase activity, acting on the CH-CH group of donors"/>
    <property type="evidence" value="ECO:0007669"/>
    <property type="project" value="InterPro"/>
</dbReference>
<dbReference type="InterPro" id="IPR036250">
    <property type="entry name" value="AcylCo_DH-like_C"/>
</dbReference>
<dbReference type="AlphaFoldDB" id="A0A7X1KCH0"/>
<dbReference type="PANTHER" id="PTHR42803:SF1">
    <property type="entry name" value="BROAD-SPECIFICITY LINEAR ACYL-COA DEHYDROGENASE FADE5"/>
    <property type="match status" value="1"/>
</dbReference>
<dbReference type="InterPro" id="IPR009075">
    <property type="entry name" value="AcylCo_DH/oxidase_C"/>
</dbReference>
<evidence type="ECO:0000313" key="16">
    <source>
        <dbReference type="Proteomes" id="UP000520156"/>
    </source>
</evidence>
<name>A0A7X1KCH0_9SPHN</name>
<dbReference type="GO" id="GO:0050660">
    <property type="term" value="F:flavin adenine dinucleotide binding"/>
    <property type="evidence" value="ECO:0007669"/>
    <property type="project" value="InterPro"/>
</dbReference>
<comment type="catalytic activity">
    <reaction evidence="6">
        <text>3-(methylsulfanyl)propanoyl-CoA + oxidized [electron-transfer flavoprotein] + H(+) = 3-(methylsulfanyl)acryloyl-CoA + reduced [electron-transfer flavoprotein]</text>
        <dbReference type="Rhea" id="RHEA:52612"/>
        <dbReference type="Rhea" id="RHEA-COMP:10685"/>
        <dbReference type="Rhea" id="RHEA-COMP:10686"/>
        <dbReference type="ChEBI" id="CHEBI:15378"/>
        <dbReference type="ChEBI" id="CHEBI:57692"/>
        <dbReference type="ChEBI" id="CHEBI:58307"/>
        <dbReference type="ChEBI" id="CHEBI:82815"/>
        <dbReference type="ChEBI" id="CHEBI:84994"/>
        <dbReference type="EC" id="1.3.99.41"/>
    </reaction>
    <physiologicalReaction direction="left-to-right" evidence="6">
        <dbReference type="Rhea" id="RHEA:52613"/>
    </physiologicalReaction>
</comment>
<keyword evidence="5 10" id="KW-0560">Oxidoreductase</keyword>
<keyword evidence="16" id="KW-1185">Reference proteome</keyword>
<feature type="domain" description="Acyl-CoA oxidase/dehydrogenase middle" evidence="12">
    <location>
        <begin position="163"/>
        <end position="271"/>
    </location>
</feature>
<dbReference type="SUPFAM" id="SSF47203">
    <property type="entry name" value="Acyl-CoA dehydrogenase C-terminal domain-like"/>
    <property type="match status" value="1"/>
</dbReference>
<dbReference type="Pfam" id="PF12806">
    <property type="entry name" value="Acyl-CoA_dh_C"/>
    <property type="match status" value="1"/>
</dbReference>
<evidence type="ECO:0000259" key="11">
    <source>
        <dbReference type="Pfam" id="PF00441"/>
    </source>
</evidence>
<proteinExistence type="inferred from homology"/>
<dbReference type="Gene3D" id="2.40.110.10">
    <property type="entry name" value="Butyryl-CoA Dehydrogenase, subunit A, domain 2"/>
    <property type="match status" value="1"/>
</dbReference>
<dbReference type="Proteomes" id="UP000520156">
    <property type="component" value="Unassembled WGS sequence"/>
</dbReference>
<accession>A0A7X1KCH0</accession>
<evidence type="ECO:0000256" key="5">
    <source>
        <dbReference type="ARBA" id="ARBA00023002"/>
    </source>
</evidence>
<dbReference type="Pfam" id="PF02770">
    <property type="entry name" value="Acyl-CoA_dh_M"/>
    <property type="match status" value="1"/>
</dbReference>
<comment type="cofactor">
    <cofactor evidence="1 10">
        <name>FAD</name>
        <dbReference type="ChEBI" id="CHEBI:57692"/>
    </cofactor>
</comment>
<dbReference type="Pfam" id="PF00441">
    <property type="entry name" value="Acyl-CoA_dh_1"/>
    <property type="match status" value="1"/>
</dbReference>
<evidence type="ECO:0000256" key="8">
    <source>
        <dbReference type="ARBA" id="ARBA00066694"/>
    </source>
</evidence>
<evidence type="ECO:0000256" key="9">
    <source>
        <dbReference type="ARBA" id="ARBA00069043"/>
    </source>
</evidence>
<dbReference type="InterPro" id="IPR006091">
    <property type="entry name" value="Acyl-CoA_Oxase/DH_mid-dom"/>
</dbReference>
<dbReference type="PANTHER" id="PTHR42803">
    <property type="entry name" value="ACYL-COA DEHYDROGENASE"/>
    <property type="match status" value="1"/>
</dbReference>
<evidence type="ECO:0000259" key="13">
    <source>
        <dbReference type="Pfam" id="PF02771"/>
    </source>
</evidence>
<evidence type="ECO:0000256" key="10">
    <source>
        <dbReference type="RuleBase" id="RU362125"/>
    </source>
</evidence>
<protein>
    <recommendedName>
        <fullName evidence="9">3-methylmercaptopropionyl-CoA dehydrogenase</fullName>
        <ecNumber evidence="8">1.3.99.41</ecNumber>
    </recommendedName>
</protein>
<feature type="domain" description="Acyl-CoA dehydrogenase/oxidase C-terminal" evidence="11">
    <location>
        <begin position="282"/>
        <end position="451"/>
    </location>
</feature>
<evidence type="ECO:0000256" key="1">
    <source>
        <dbReference type="ARBA" id="ARBA00001974"/>
    </source>
</evidence>
<evidence type="ECO:0000313" key="15">
    <source>
        <dbReference type="EMBL" id="MBC2652102.1"/>
    </source>
</evidence>
<comment type="function">
    <text evidence="7">Involved in the assimilation of dimethylsulphoniopropionate (DMSP), an important compound in the fixation of carbon in marine phytoplankton, by mediating the conversion of 3-(methylthio)propanoyl-CoA (MMPA-CoA) to 3-(methylthio)acryloyl-CoA (MTA-CoA).</text>
</comment>
<keyword evidence="4 10" id="KW-0274">FAD</keyword>
<gene>
    <name evidence="15" type="ORF">H7F49_10335</name>
</gene>